<dbReference type="InterPro" id="IPR010972">
    <property type="entry name" value="Beta-PGM"/>
</dbReference>
<dbReference type="NCBIfam" id="TIGR01509">
    <property type="entry name" value="HAD-SF-IA-v3"/>
    <property type="match status" value="1"/>
</dbReference>
<evidence type="ECO:0000256" key="1">
    <source>
        <dbReference type="ARBA" id="ARBA00006171"/>
    </source>
</evidence>
<protein>
    <submittedName>
        <fullName evidence="6">Beta-phosphoglucomutase</fullName>
    </submittedName>
</protein>
<dbReference type="Pfam" id="PF00702">
    <property type="entry name" value="Hydrolase"/>
    <property type="match status" value="1"/>
</dbReference>
<dbReference type="InterPro" id="IPR051806">
    <property type="entry name" value="HAD-like_SPP"/>
</dbReference>
<dbReference type="SUPFAM" id="SSF56784">
    <property type="entry name" value="HAD-like"/>
    <property type="match status" value="1"/>
</dbReference>
<evidence type="ECO:0000256" key="3">
    <source>
        <dbReference type="PIRSR" id="PIRSR610972-2"/>
    </source>
</evidence>
<dbReference type="Gene3D" id="1.10.150.240">
    <property type="entry name" value="Putative phosphatase, domain 2"/>
    <property type="match status" value="1"/>
</dbReference>
<keyword evidence="4" id="KW-0479">Metal-binding</keyword>
<dbReference type="EMBL" id="LN774769">
    <property type="protein sequence ID" value="CEN28129.1"/>
    <property type="molecule type" value="Genomic_DNA"/>
</dbReference>
<organism evidence="6 7">
    <name type="scientific">Pseudolactococcus piscium MKFS47</name>
    <dbReference type="NCBI Taxonomy" id="297352"/>
    <lineage>
        <taxon>Bacteria</taxon>
        <taxon>Bacillati</taxon>
        <taxon>Bacillota</taxon>
        <taxon>Bacilli</taxon>
        <taxon>Lactobacillales</taxon>
        <taxon>Streptococcaceae</taxon>
        <taxon>Pseudolactococcus</taxon>
    </lineage>
</organism>
<dbReference type="GO" id="GO:0005975">
    <property type="term" value="P:carbohydrate metabolic process"/>
    <property type="evidence" value="ECO:0007669"/>
    <property type="project" value="InterPro"/>
</dbReference>
<proteinExistence type="inferred from homology"/>
<dbReference type="RefSeq" id="WP_047915314.1">
    <property type="nucleotide sequence ID" value="NZ_LN774769.1"/>
</dbReference>
<feature type="binding site" evidence="4">
    <location>
        <position position="9"/>
    </location>
    <ligand>
        <name>Mg(2+)</name>
        <dbReference type="ChEBI" id="CHEBI:18420"/>
    </ligand>
</feature>
<dbReference type="InterPro" id="IPR006439">
    <property type="entry name" value="HAD-SF_hydro_IA"/>
</dbReference>
<sequence>MLLKAILFDLDGVITDTADSHFLAWRYLCRRYQLIIKPSMEVALRGIPRLAALTLILEKNKVRHKFSDAEMSRLCEEKNAYYNQLIEKMSEADILPDILDFLKSCKASEIKLGLVSSSLNAPKILEKIGLTAYFDCIVDPRTVAEGKPSPDIFLKAVTQLGVPVTDCIGIEDAASGIAAINAAGIFSVGIGSEAILSEADLLLRNTTELSLDLFN</sequence>
<evidence type="ECO:0000256" key="4">
    <source>
        <dbReference type="PIRSR" id="PIRSR610972-3"/>
    </source>
</evidence>
<dbReference type="NCBIfam" id="TIGR01990">
    <property type="entry name" value="bPGM"/>
    <property type="match status" value="1"/>
</dbReference>
<dbReference type="KEGG" id="lpk:LACPI_0929"/>
<reference evidence="7" key="1">
    <citation type="submission" date="2015-01" db="EMBL/GenBank/DDBJ databases">
        <authorList>
            <person name="Andreevskaya M."/>
        </authorList>
    </citation>
    <scope>NUCLEOTIDE SEQUENCE [LARGE SCALE GENOMIC DNA]</scope>
    <source>
        <strain evidence="7">MKFS47</strain>
    </source>
</reference>
<accession>A0A0D6DWJ2</accession>
<dbReference type="InterPro" id="IPR023214">
    <property type="entry name" value="HAD_sf"/>
</dbReference>
<dbReference type="CDD" id="cd02598">
    <property type="entry name" value="HAD_BPGM"/>
    <property type="match status" value="1"/>
</dbReference>
<dbReference type="PANTHER" id="PTHR43481:SF4">
    <property type="entry name" value="GLYCEROL-1-PHOSPHATE PHOSPHOHYDROLASE 1-RELATED"/>
    <property type="match status" value="1"/>
</dbReference>
<dbReference type="SFLD" id="SFLDG01135">
    <property type="entry name" value="C1.5.6:_HAD__Beta-PGM__Phospha"/>
    <property type="match status" value="1"/>
</dbReference>
<dbReference type="AlphaFoldDB" id="A0A0D6DWJ2"/>
<evidence type="ECO:0000256" key="2">
    <source>
        <dbReference type="PIRSR" id="PIRSR610972-1"/>
    </source>
</evidence>
<dbReference type="Proteomes" id="UP000033166">
    <property type="component" value="Chromosome I"/>
</dbReference>
<feature type="binding site" evidence="3">
    <location>
        <begin position="116"/>
        <end position="120"/>
    </location>
    <ligand>
        <name>substrate</name>
    </ligand>
</feature>
<feature type="active site" description="Nucleophile" evidence="2">
    <location>
        <position position="9"/>
    </location>
</feature>
<dbReference type="InterPro" id="IPR010976">
    <property type="entry name" value="B-phosphoglucomutase_hydrolase"/>
</dbReference>
<dbReference type="GO" id="GO:0008801">
    <property type="term" value="F:beta-phosphoglucomutase activity"/>
    <property type="evidence" value="ECO:0007669"/>
    <property type="project" value="InterPro"/>
</dbReference>
<feature type="site" description="Important for catalytic activity and assists the phosphoryl transfer reaction to Asp8 by balancing charge and orienting the reacting groups" evidence="5">
    <location>
        <position position="116"/>
    </location>
</feature>
<dbReference type="InterPro" id="IPR036412">
    <property type="entry name" value="HAD-like_sf"/>
</dbReference>
<dbReference type="InterPro" id="IPR023198">
    <property type="entry name" value="PGP-like_dom2"/>
</dbReference>
<dbReference type="PANTHER" id="PTHR43481">
    <property type="entry name" value="FRUCTOSE-1-PHOSPHATE PHOSPHATASE"/>
    <property type="match status" value="1"/>
</dbReference>
<dbReference type="NCBIfam" id="TIGR02009">
    <property type="entry name" value="PGMB-YQAB-SF"/>
    <property type="match status" value="1"/>
</dbReference>
<name>A0A0D6DWJ2_9LACT</name>
<dbReference type="GO" id="GO:0000287">
    <property type="term" value="F:magnesium ion binding"/>
    <property type="evidence" value="ECO:0007669"/>
    <property type="project" value="InterPro"/>
</dbReference>
<comment type="similarity">
    <text evidence="1">Belongs to the HAD-like hydrolase superfamily. CbbY/CbbZ/Gph/YieH family.</text>
</comment>
<dbReference type="SFLD" id="SFLDS00003">
    <property type="entry name" value="Haloacid_Dehalogenase"/>
    <property type="match status" value="1"/>
</dbReference>
<dbReference type="SFLD" id="SFLDG01129">
    <property type="entry name" value="C1.5:_HAD__Beta-PGM__Phosphata"/>
    <property type="match status" value="1"/>
</dbReference>
<dbReference type="NCBIfam" id="TIGR01549">
    <property type="entry name" value="HAD-SF-IA-v1"/>
    <property type="match status" value="1"/>
</dbReference>
<feature type="active site" description="Proton donor/acceptor" evidence="2">
    <location>
        <position position="11"/>
    </location>
</feature>
<keyword evidence="4" id="KW-0460">Magnesium</keyword>
<dbReference type="HOGENOM" id="CLU_045011_13_3_9"/>
<evidence type="ECO:0000313" key="6">
    <source>
        <dbReference type="EMBL" id="CEN28129.1"/>
    </source>
</evidence>
<dbReference type="STRING" id="1364.LP2241_20492"/>
<evidence type="ECO:0000313" key="7">
    <source>
        <dbReference type="Proteomes" id="UP000033166"/>
    </source>
</evidence>
<feature type="site" description="Important for catalytic activity and assists the phosphoryl transfer reaction to Asp8 by balancing charge and orienting the reacting groups" evidence="5">
    <location>
        <position position="147"/>
    </location>
</feature>
<feature type="binding site" evidence="4">
    <location>
        <position position="11"/>
    </location>
    <ligand>
        <name>Mg(2+)</name>
        <dbReference type="ChEBI" id="CHEBI:18420"/>
    </ligand>
</feature>
<dbReference type="Gene3D" id="3.40.50.1000">
    <property type="entry name" value="HAD superfamily/HAD-like"/>
    <property type="match status" value="1"/>
</dbReference>
<feature type="binding site" evidence="3">
    <location>
        <position position="147"/>
    </location>
    <ligand>
        <name>substrate</name>
    </ligand>
</feature>
<feature type="binding site" evidence="3">
    <location>
        <begin position="44"/>
        <end position="49"/>
    </location>
    <ligand>
        <name>substrate</name>
    </ligand>
</feature>
<feature type="binding site" evidence="3">
    <location>
        <position position="25"/>
    </location>
    <ligand>
        <name>substrate</name>
    </ligand>
</feature>
<gene>
    <name evidence="6" type="ORF">LACPI_0929</name>
</gene>
<evidence type="ECO:0000256" key="5">
    <source>
        <dbReference type="PIRSR" id="PIRSR610972-4"/>
    </source>
</evidence>
<comment type="cofactor">
    <cofactor evidence="4">
        <name>Mg(2+)</name>
        <dbReference type="ChEBI" id="CHEBI:18420"/>
    </cofactor>
    <text evidence="4">Binds 2 magnesium ions per subunit.</text>
</comment>
<dbReference type="GO" id="GO:0050308">
    <property type="term" value="F:sugar-phosphatase activity"/>
    <property type="evidence" value="ECO:0007669"/>
    <property type="project" value="TreeGrafter"/>
</dbReference>
<feature type="binding site" evidence="3">
    <location>
        <position position="78"/>
    </location>
    <ligand>
        <name>substrate</name>
    </ligand>
</feature>
<feature type="binding site" evidence="4">
    <location>
        <position position="171"/>
    </location>
    <ligand>
        <name>Mg(2+)</name>
        <dbReference type="ChEBI" id="CHEBI:18420"/>
    </ligand>
</feature>
<feature type="binding site" evidence="4">
    <location>
        <position position="172"/>
    </location>
    <ligand>
        <name>Mg(2+)</name>
        <dbReference type="ChEBI" id="CHEBI:18420"/>
    </ligand>
</feature>
<feature type="binding site" evidence="3">
    <location>
        <begin position="9"/>
        <end position="11"/>
    </location>
    <ligand>
        <name>substrate</name>
    </ligand>
</feature>